<evidence type="ECO:0000256" key="2">
    <source>
        <dbReference type="PROSITE-ProRule" id="PRU00259"/>
    </source>
</evidence>
<sequence>MDTRVCSRAARSGNLVRKCLIDWTTLPNELVIQIFSYLNNRDRARLSSSCRSWRFLGSSSDLWKSLDLRMYNCDARTANLLASRCSNLRKLRFRGDDVARVLTSLKASNLREISGDLCMSINSDTLCSIAVHHDELEILQLGPEPCERIHDMDLQKIAPFCGNLRKLSLSGIRKVDSVAFDALARWCQNLTDISLHDCVNVDLKSLGKVVSVRFLSVAGTLNFQEDGRFVTYRSNKDKLLITPSTDIFKAVASLFDNTAGDERTVFSNWRTSINVKRNLNEVMNWLERILSLSLQCIAESNSLGSDNFWLDQGVALSVSLAKSLQEDVQEQAAAALGTFVFNDDNETRESVRCAAVIREGGVLQLLHLSKSWREVLQSVAVKALSNLSVNSEVAKAIAEDGGISNIVNLARSTYISVAEHAATVLWNLSAEEHKDAIAEVSGLQALIDLIYKWPTGGDALLESAVAALRNMAVSYKCSMLVIELGGLNALVSVVQRCNHEGVLEEVACALTNIASQKNISKAALRQEVSALEVLIQLTRSPYDAVREAAVDELMNLSIYGEKWVTVAAAGGVQALVALANSCSDASHSLRKKAAFTLCGLSVTKTNSIAIGREGGIAVLAALVQPGAEDIEKPISGALRNLAYYPSNVHRILEDGGIMALFYLCSLSISRSVQFMSALTLSFMFDERMDEFVLAMDSSERDLNRRNIDSFRILAMDFIHDFISAFYNPQAISAAATSLSPSSLTKLAEMARIPEAGHICSQNNLLYKDLLNINVIVPRNSSMSYSQLPPLFQGSVG</sequence>
<accession>A0AAD8N3X6</accession>
<dbReference type="SMART" id="SM00256">
    <property type="entry name" value="FBOX"/>
    <property type="match status" value="1"/>
</dbReference>
<feature type="repeat" description="ARM" evidence="2">
    <location>
        <begin position="570"/>
        <end position="615"/>
    </location>
</feature>
<dbReference type="Proteomes" id="UP001237642">
    <property type="component" value="Unassembled WGS sequence"/>
</dbReference>
<dbReference type="SUPFAM" id="SSF48371">
    <property type="entry name" value="ARM repeat"/>
    <property type="match status" value="1"/>
</dbReference>
<dbReference type="SUPFAM" id="SSF81383">
    <property type="entry name" value="F-box domain"/>
    <property type="match status" value="1"/>
</dbReference>
<dbReference type="PANTHER" id="PTHR46976">
    <property type="entry name" value="PROTEIN ARABIDILLO 1"/>
    <property type="match status" value="1"/>
</dbReference>
<dbReference type="SUPFAM" id="SSF52047">
    <property type="entry name" value="RNI-like"/>
    <property type="match status" value="1"/>
</dbReference>
<gene>
    <name evidence="4" type="ORF">POM88_012989</name>
</gene>
<evidence type="ECO:0000259" key="3">
    <source>
        <dbReference type="PROSITE" id="PS50181"/>
    </source>
</evidence>
<name>A0AAD8N3X6_9APIA</name>
<dbReference type="InterPro" id="IPR036047">
    <property type="entry name" value="F-box-like_dom_sf"/>
</dbReference>
<dbReference type="Gene3D" id="1.25.10.10">
    <property type="entry name" value="Leucine-rich Repeat Variant"/>
    <property type="match status" value="2"/>
</dbReference>
<keyword evidence="1" id="KW-0677">Repeat</keyword>
<dbReference type="Gene3D" id="3.80.10.10">
    <property type="entry name" value="Ribonuclease Inhibitor"/>
    <property type="match status" value="1"/>
</dbReference>
<reference evidence="4" key="2">
    <citation type="submission" date="2023-05" db="EMBL/GenBank/DDBJ databases">
        <authorList>
            <person name="Schelkunov M.I."/>
        </authorList>
    </citation>
    <scope>NUCLEOTIDE SEQUENCE</scope>
    <source>
        <strain evidence="4">Hsosn_3</strain>
        <tissue evidence="4">Leaf</tissue>
    </source>
</reference>
<dbReference type="AlphaFoldDB" id="A0AAD8N3X6"/>
<evidence type="ECO:0000256" key="1">
    <source>
        <dbReference type="ARBA" id="ARBA00022737"/>
    </source>
</evidence>
<dbReference type="EMBL" id="JAUIZM010000003">
    <property type="protein sequence ID" value="KAK1393933.1"/>
    <property type="molecule type" value="Genomic_DNA"/>
</dbReference>
<feature type="repeat" description="ARM" evidence="2">
    <location>
        <begin position="401"/>
        <end position="442"/>
    </location>
</feature>
<dbReference type="PROSITE" id="PS50176">
    <property type="entry name" value="ARM_REPEAT"/>
    <property type="match status" value="6"/>
</dbReference>
<evidence type="ECO:0000313" key="4">
    <source>
        <dbReference type="EMBL" id="KAK1393933.1"/>
    </source>
</evidence>
<protein>
    <submittedName>
        <fullName evidence="4">F-box domain-containing protein</fullName>
    </submittedName>
</protein>
<dbReference type="InterPro" id="IPR016024">
    <property type="entry name" value="ARM-type_fold"/>
</dbReference>
<feature type="domain" description="F-box" evidence="3">
    <location>
        <begin position="20"/>
        <end position="66"/>
    </location>
</feature>
<dbReference type="PROSITE" id="PS50181">
    <property type="entry name" value="FBOX"/>
    <property type="match status" value="1"/>
</dbReference>
<dbReference type="InterPro" id="IPR001810">
    <property type="entry name" value="F-box_dom"/>
</dbReference>
<feature type="repeat" description="ARM" evidence="2">
    <location>
        <begin position="360"/>
        <end position="402"/>
    </location>
</feature>
<reference evidence="4" key="1">
    <citation type="submission" date="2023-02" db="EMBL/GenBank/DDBJ databases">
        <title>Genome of toxic invasive species Heracleum sosnowskyi carries increased number of genes despite the absence of recent whole-genome duplications.</title>
        <authorList>
            <person name="Schelkunov M."/>
            <person name="Shtratnikova V."/>
            <person name="Makarenko M."/>
            <person name="Klepikova A."/>
            <person name="Omelchenko D."/>
            <person name="Novikova G."/>
            <person name="Obukhova E."/>
            <person name="Bogdanov V."/>
            <person name="Penin A."/>
            <person name="Logacheva M."/>
        </authorList>
    </citation>
    <scope>NUCLEOTIDE SEQUENCE</scope>
    <source>
        <strain evidence="4">Hsosn_3</strain>
        <tissue evidence="4">Leaf</tissue>
    </source>
</reference>
<evidence type="ECO:0000313" key="5">
    <source>
        <dbReference type="Proteomes" id="UP001237642"/>
    </source>
</evidence>
<dbReference type="InterPro" id="IPR000225">
    <property type="entry name" value="Armadillo"/>
</dbReference>
<proteinExistence type="predicted"/>
<dbReference type="Pfam" id="PF12937">
    <property type="entry name" value="F-box-like"/>
    <property type="match status" value="1"/>
</dbReference>
<feature type="repeat" description="ARM" evidence="2">
    <location>
        <begin position="485"/>
        <end position="528"/>
    </location>
</feature>
<dbReference type="SMART" id="SM00185">
    <property type="entry name" value="ARM"/>
    <property type="match status" value="7"/>
</dbReference>
<dbReference type="PANTHER" id="PTHR46976:SF1">
    <property type="entry name" value="PROTEIN ARABIDILLO 1"/>
    <property type="match status" value="1"/>
</dbReference>
<dbReference type="InterPro" id="IPR032675">
    <property type="entry name" value="LRR_dom_sf"/>
</dbReference>
<organism evidence="4 5">
    <name type="scientific">Heracleum sosnowskyi</name>
    <dbReference type="NCBI Taxonomy" id="360622"/>
    <lineage>
        <taxon>Eukaryota</taxon>
        <taxon>Viridiplantae</taxon>
        <taxon>Streptophyta</taxon>
        <taxon>Embryophyta</taxon>
        <taxon>Tracheophyta</taxon>
        <taxon>Spermatophyta</taxon>
        <taxon>Magnoliopsida</taxon>
        <taxon>eudicotyledons</taxon>
        <taxon>Gunneridae</taxon>
        <taxon>Pentapetalae</taxon>
        <taxon>asterids</taxon>
        <taxon>campanulids</taxon>
        <taxon>Apiales</taxon>
        <taxon>Apiaceae</taxon>
        <taxon>Apioideae</taxon>
        <taxon>apioid superclade</taxon>
        <taxon>Tordylieae</taxon>
        <taxon>Tordyliinae</taxon>
        <taxon>Heracleum</taxon>
    </lineage>
</organism>
<dbReference type="Pfam" id="PF00514">
    <property type="entry name" value="Arm"/>
    <property type="match status" value="1"/>
</dbReference>
<keyword evidence="5" id="KW-1185">Reference proteome</keyword>
<feature type="repeat" description="ARM" evidence="2">
    <location>
        <begin position="441"/>
        <end position="486"/>
    </location>
</feature>
<feature type="repeat" description="ARM" evidence="2">
    <location>
        <begin position="614"/>
        <end position="656"/>
    </location>
</feature>
<comment type="caution">
    <text evidence="4">The sequence shown here is derived from an EMBL/GenBank/DDBJ whole genome shotgun (WGS) entry which is preliminary data.</text>
</comment>
<dbReference type="InterPro" id="IPR011989">
    <property type="entry name" value="ARM-like"/>
</dbReference>